<protein>
    <submittedName>
        <fullName evidence="6">Uncharacterized protein</fullName>
    </submittedName>
</protein>
<dbReference type="GO" id="GO:0015031">
    <property type="term" value="P:protein transport"/>
    <property type="evidence" value="ECO:0007669"/>
    <property type="project" value="InterPro"/>
</dbReference>
<keyword evidence="1" id="KW-0697">Rotamase</keyword>
<dbReference type="AlphaFoldDB" id="A0A1F5EJE1"/>
<dbReference type="Gene3D" id="3.30.70.1050">
    <property type="entry name" value="Trigger factor ribosome-binding domain"/>
    <property type="match status" value="1"/>
</dbReference>
<evidence type="ECO:0000256" key="2">
    <source>
        <dbReference type="ARBA" id="ARBA00023235"/>
    </source>
</evidence>
<evidence type="ECO:0000313" key="6">
    <source>
        <dbReference type="EMBL" id="OGD67334.1"/>
    </source>
</evidence>
<dbReference type="Pfam" id="PF05698">
    <property type="entry name" value="Trigger_C"/>
    <property type="match status" value="1"/>
</dbReference>
<keyword evidence="2" id="KW-0413">Isomerase</keyword>
<feature type="domain" description="Trigger factor C-terminal" evidence="5">
    <location>
        <begin position="207"/>
        <end position="360"/>
    </location>
</feature>
<dbReference type="InterPro" id="IPR027304">
    <property type="entry name" value="Trigger_fact/SurA_dom_sf"/>
</dbReference>
<feature type="region of interest" description="Disordered" evidence="3">
    <location>
        <begin position="159"/>
        <end position="193"/>
    </location>
</feature>
<evidence type="ECO:0000256" key="1">
    <source>
        <dbReference type="ARBA" id="ARBA00023110"/>
    </source>
</evidence>
<dbReference type="SUPFAM" id="SSF102735">
    <property type="entry name" value="Trigger factor ribosome-binding domain"/>
    <property type="match status" value="1"/>
</dbReference>
<reference evidence="6 7" key="1">
    <citation type="journal article" date="2016" name="Nat. Commun.">
        <title>Thousands of microbial genomes shed light on interconnected biogeochemical processes in an aquifer system.</title>
        <authorList>
            <person name="Anantharaman K."/>
            <person name="Brown C.T."/>
            <person name="Hug L.A."/>
            <person name="Sharon I."/>
            <person name="Castelle C.J."/>
            <person name="Probst A.J."/>
            <person name="Thomas B.C."/>
            <person name="Singh A."/>
            <person name="Wilkins M.J."/>
            <person name="Karaoz U."/>
            <person name="Brodie E.L."/>
            <person name="Williams K.H."/>
            <person name="Hubbard S.S."/>
            <person name="Banfield J.F."/>
        </authorList>
    </citation>
    <scope>NUCLEOTIDE SEQUENCE [LARGE SCALE GENOMIC DNA]</scope>
</reference>
<accession>A0A1F5EJE1</accession>
<dbReference type="InterPro" id="IPR008880">
    <property type="entry name" value="Trigger_fac_C"/>
</dbReference>
<dbReference type="Gene3D" id="1.10.3120.10">
    <property type="entry name" value="Trigger factor, C-terminal domain"/>
    <property type="match status" value="1"/>
</dbReference>
<organism evidence="6 7">
    <name type="scientific">Candidatus Campbellbacteria bacterium RIFOXYC2_FULL_35_25</name>
    <dbReference type="NCBI Taxonomy" id="1797582"/>
    <lineage>
        <taxon>Bacteria</taxon>
        <taxon>Candidatus Campbelliibacteriota</taxon>
    </lineage>
</organism>
<feature type="domain" description="Trigger factor ribosome-binding bacterial" evidence="4">
    <location>
        <begin position="6"/>
        <end position="153"/>
    </location>
</feature>
<dbReference type="InterPro" id="IPR037041">
    <property type="entry name" value="Trigger_fac_C_sf"/>
</dbReference>
<sequence length="361" mass="42091">MDKKIDVKIEKLKNSEVEITGAIPFEELEKHRAESMKRLGENISVDGFRKGHVPEKVIVEKVGEMSILNEMAEKALQASYLDILLINKIDAITSPEITITKLAPNNPLEFKIKVAVMPEIKLPDYKKIALKENSKKEEKIEVTEEEIAKTIEQVIKNQKHIKHEHAEGEVCEEDEEQENKETEKQKNTETEELTDEMVKKLGDFKDVEDFKVKLKENMLQEKTRQQSEKRRLGTLSAIQKESQIELPEILIEGELRKMLAEMSDNISRMGLQFDKYLEHIKKTEDDLKKEWRPDAENRVKGQLVLNEISKEEKILPNEEEAKKNIDVLMSQYENAKRENVEIYVKMMMSNEMVFKLLEEQK</sequence>
<name>A0A1F5EJE1_9BACT</name>
<dbReference type="SUPFAM" id="SSF109998">
    <property type="entry name" value="Triger factor/SurA peptide-binding domain-like"/>
    <property type="match status" value="1"/>
</dbReference>
<gene>
    <name evidence="6" type="ORF">A2442_01035</name>
</gene>
<dbReference type="STRING" id="1797582.A2442_01035"/>
<evidence type="ECO:0000256" key="3">
    <source>
        <dbReference type="SAM" id="MobiDB-lite"/>
    </source>
</evidence>
<proteinExistence type="predicted"/>
<feature type="compositionally biased region" description="Acidic residues" evidence="3">
    <location>
        <begin position="169"/>
        <end position="178"/>
    </location>
</feature>
<evidence type="ECO:0000259" key="5">
    <source>
        <dbReference type="Pfam" id="PF05698"/>
    </source>
</evidence>
<dbReference type="EMBL" id="MFAE01000006">
    <property type="protein sequence ID" value="OGD67334.1"/>
    <property type="molecule type" value="Genomic_DNA"/>
</dbReference>
<dbReference type="Proteomes" id="UP000179003">
    <property type="component" value="Unassembled WGS sequence"/>
</dbReference>
<dbReference type="Pfam" id="PF05697">
    <property type="entry name" value="Trigger_N"/>
    <property type="match status" value="1"/>
</dbReference>
<feature type="compositionally biased region" description="Basic and acidic residues" evidence="3">
    <location>
        <begin position="179"/>
        <end position="189"/>
    </location>
</feature>
<comment type="caution">
    <text evidence="6">The sequence shown here is derived from an EMBL/GenBank/DDBJ whole genome shotgun (WGS) entry which is preliminary data.</text>
</comment>
<dbReference type="GO" id="GO:0003755">
    <property type="term" value="F:peptidyl-prolyl cis-trans isomerase activity"/>
    <property type="evidence" value="ECO:0007669"/>
    <property type="project" value="UniProtKB-KW"/>
</dbReference>
<evidence type="ECO:0000313" key="7">
    <source>
        <dbReference type="Proteomes" id="UP000179003"/>
    </source>
</evidence>
<evidence type="ECO:0000259" key="4">
    <source>
        <dbReference type="Pfam" id="PF05697"/>
    </source>
</evidence>
<dbReference type="InterPro" id="IPR036611">
    <property type="entry name" value="Trigger_fac_ribosome-bd_sf"/>
</dbReference>
<dbReference type="InterPro" id="IPR008881">
    <property type="entry name" value="Trigger_fac_ribosome-bd_bac"/>
</dbReference>
<dbReference type="GO" id="GO:0006457">
    <property type="term" value="P:protein folding"/>
    <property type="evidence" value="ECO:0007669"/>
    <property type="project" value="InterPro"/>
</dbReference>